<evidence type="ECO:0000256" key="6">
    <source>
        <dbReference type="ARBA" id="ARBA00022824"/>
    </source>
</evidence>
<evidence type="ECO:0000256" key="10">
    <source>
        <dbReference type="ARBA" id="ARBA00024479"/>
    </source>
</evidence>
<evidence type="ECO:0000313" key="13">
    <source>
        <dbReference type="EMBL" id="TMW62110.1"/>
    </source>
</evidence>
<feature type="compositionally biased region" description="Basic and acidic residues" evidence="12">
    <location>
        <begin position="1921"/>
        <end position="1931"/>
    </location>
</feature>
<feature type="compositionally biased region" description="Polar residues" evidence="12">
    <location>
        <begin position="1598"/>
        <end position="1614"/>
    </location>
</feature>
<evidence type="ECO:0000256" key="2">
    <source>
        <dbReference type="ARBA" id="ARBA00004623"/>
    </source>
</evidence>
<protein>
    <recommendedName>
        <fullName evidence="4">Autophagy-related protein 2</fullName>
    </recommendedName>
</protein>
<evidence type="ECO:0000256" key="12">
    <source>
        <dbReference type="SAM" id="MobiDB-lite"/>
    </source>
</evidence>
<feature type="region of interest" description="Disordered" evidence="12">
    <location>
        <begin position="1748"/>
        <end position="1772"/>
    </location>
</feature>
<keyword evidence="5" id="KW-0813">Transport</keyword>
<dbReference type="GO" id="GO:0043495">
    <property type="term" value="F:protein-membrane adaptor activity"/>
    <property type="evidence" value="ECO:0007669"/>
    <property type="project" value="TreeGrafter"/>
</dbReference>
<accession>A0A8K1CF78</accession>
<comment type="caution">
    <text evidence="13">The sequence shown here is derived from an EMBL/GenBank/DDBJ whole genome shotgun (WGS) entry which is preliminary data.</text>
</comment>
<keyword evidence="7" id="KW-0072">Autophagy</keyword>
<dbReference type="GO" id="GO:0006869">
    <property type="term" value="P:lipid transport"/>
    <property type="evidence" value="ECO:0007669"/>
    <property type="project" value="UniProtKB-KW"/>
</dbReference>
<dbReference type="OrthoDB" id="18982at2759"/>
<dbReference type="GO" id="GO:0005789">
    <property type="term" value="C:endoplasmic reticulum membrane"/>
    <property type="evidence" value="ECO:0007669"/>
    <property type="project" value="UniProtKB-SubCell"/>
</dbReference>
<feature type="region of interest" description="Disordered" evidence="12">
    <location>
        <begin position="1990"/>
        <end position="2012"/>
    </location>
</feature>
<comment type="similarity">
    <text evidence="3">Belongs to the ATG2 family.</text>
</comment>
<dbReference type="PANTHER" id="PTHR13190:SF1">
    <property type="entry name" value="AUTOPHAGY-RELATED 2, ISOFORM A"/>
    <property type="match status" value="1"/>
</dbReference>
<dbReference type="GO" id="GO:0034045">
    <property type="term" value="C:phagophore assembly site membrane"/>
    <property type="evidence" value="ECO:0007669"/>
    <property type="project" value="UniProtKB-SubCell"/>
</dbReference>
<keyword evidence="9" id="KW-0472">Membrane</keyword>
<evidence type="ECO:0000256" key="5">
    <source>
        <dbReference type="ARBA" id="ARBA00022448"/>
    </source>
</evidence>
<evidence type="ECO:0000256" key="3">
    <source>
        <dbReference type="ARBA" id="ARBA00009714"/>
    </source>
</evidence>
<feature type="compositionally biased region" description="Polar residues" evidence="12">
    <location>
        <begin position="1994"/>
        <end position="2003"/>
    </location>
</feature>
<proteinExistence type="inferred from homology"/>
<dbReference type="GO" id="GO:0061723">
    <property type="term" value="P:glycophagy"/>
    <property type="evidence" value="ECO:0007669"/>
    <property type="project" value="TreeGrafter"/>
</dbReference>
<dbReference type="Pfam" id="PF13329">
    <property type="entry name" value="ATG2_CAD"/>
    <property type="match status" value="2"/>
</dbReference>
<dbReference type="EMBL" id="SPLM01000074">
    <property type="protein sequence ID" value="TMW62110.1"/>
    <property type="molecule type" value="Genomic_DNA"/>
</dbReference>
<name>A0A8K1CF78_PYTOL</name>
<comment type="subcellular location">
    <subcellularLocation>
        <location evidence="1">Endoplasmic reticulum membrane</location>
        <topology evidence="1">Peripheral membrane protein</topology>
    </subcellularLocation>
    <subcellularLocation>
        <location evidence="2">Preautophagosomal structure membrane</location>
        <topology evidence="2">Peripheral membrane protein</topology>
    </subcellularLocation>
</comment>
<feature type="compositionally biased region" description="Acidic residues" evidence="12">
    <location>
        <begin position="1755"/>
        <end position="1766"/>
    </location>
</feature>
<feature type="compositionally biased region" description="Low complexity" evidence="12">
    <location>
        <begin position="1828"/>
        <end position="1840"/>
    </location>
</feature>
<feature type="region of interest" description="Disordered" evidence="12">
    <location>
        <begin position="1921"/>
        <end position="1945"/>
    </location>
</feature>
<dbReference type="GO" id="GO:0034727">
    <property type="term" value="P:piecemeal microautophagy of the nucleus"/>
    <property type="evidence" value="ECO:0007669"/>
    <property type="project" value="TreeGrafter"/>
</dbReference>
<evidence type="ECO:0000256" key="11">
    <source>
        <dbReference type="ARBA" id="ARBA00024615"/>
    </source>
</evidence>
<comment type="catalytic activity">
    <reaction evidence="11">
        <text>a 1,2-diacyl-sn-glycero-3-phosphoethanolamine(in) = a 1,2-diacyl-sn-glycero-3-phosphoethanolamine(out)</text>
        <dbReference type="Rhea" id="RHEA:38895"/>
        <dbReference type="ChEBI" id="CHEBI:64612"/>
    </reaction>
</comment>
<reference evidence="13" key="1">
    <citation type="submission" date="2019-03" db="EMBL/GenBank/DDBJ databases">
        <title>Long read genome sequence of the mycoparasitic Pythium oligandrum ATCC 38472 isolated from sugarbeet rhizosphere.</title>
        <authorList>
            <person name="Gaulin E."/>
        </authorList>
    </citation>
    <scope>NUCLEOTIDE SEQUENCE</scope>
    <source>
        <strain evidence="13">ATCC 38472_TT</strain>
    </source>
</reference>
<evidence type="ECO:0000256" key="8">
    <source>
        <dbReference type="ARBA" id="ARBA00023055"/>
    </source>
</evidence>
<keyword evidence="14" id="KW-1185">Reference proteome</keyword>
<evidence type="ECO:0000313" key="14">
    <source>
        <dbReference type="Proteomes" id="UP000794436"/>
    </source>
</evidence>
<comment type="catalytic activity">
    <reaction evidence="10">
        <text>a 1,2-diacyl-sn-glycero-3-phospho-L-serine(in) = a 1,2-diacyl-sn-glycero-3-phospho-L-serine(out)</text>
        <dbReference type="Rhea" id="RHEA:38663"/>
        <dbReference type="ChEBI" id="CHEBI:57262"/>
    </reaction>
</comment>
<dbReference type="InterPro" id="IPR026849">
    <property type="entry name" value="ATG2"/>
</dbReference>
<evidence type="ECO:0000256" key="9">
    <source>
        <dbReference type="ARBA" id="ARBA00023136"/>
    </source>
</evidence>
<evidence type="ECO:0000256" key="7">
    <source>
        <dbReference type="ARBA" id="ARBA00023006"/>
    </source>
</evidence>
<sequence>MQFFKQLTDPALKRLYKFVLKRLIGRFLAEDEIDLDQLDVHLRSGRLELCDLLLNAEVLNREVCEANGLPFRVKKGYLGSVRVTISYTNILSESCLVEIDDIEVILVPVSADGDNDNDKNWKEEGTSVGGLNAATKASLDGINESKQAEEDTQDHMDEVSQEGLDFVASWIEQVTSKIKVTLSNICLRLETGQSEESDKNVAMLFKLDWAQFTDESASEVASVYGRAGNIDQSFGGAQSMYQSMAASSLFGISQKGIKFRGISMDLSVPGEESEGADDPVIYPFLASDSTRQCYVQLKVSHYEALEAPSIDADLFLHSIRVVLQPQHFPQFGTLMDAFGEEPGAHSRSRTDDPYHVTSMYQSVCDAQPKWLHEEETEQATDADGALKLSFREFQRIEQLLKHYHQTHQDLRSMAQRAASGSNADDDVPFPMPRRLSMADSVESVGLSDLDEEDNFFECETGAESVSGNVHFGASSVMAQSMYASALYDAEDIQQNTTGQAATSSLRSSVKGKSASRSVRNRVKLHLLECDIILLYDDMLDYDEEEETYDGYSPRQRKLHERSRRHLPTITDQERLEVCIKDIIFSTLVYPSHISMSFSVGTLEIVEKTLARLSTEIVEDEHSMITTSILKFVDYSPATGRKVHLSANLSAQIRIDLTNDDEPKTESMAVQISAQPILFEWDMYILDRAHRLMKLLEDSSAAKAKKAALAGPQSPPLPVFPKKLDVNSECIEITLRFPMVASDLIRFGPSSKRGLSEDKFVLTLEGVKVSSYADDPEQIDLSEKEALPWLSDIRIRFDNAVISLIGPKGGNQRAKDLHKTVIITATSDNTSGDACELRLRTQTPTTEQIRAAATAKHSMSQDSLENLDTTSVGMIEEEKSGDDNDGGRIGSNGWSQDARARAHKFEVTAAAAALFDLEITIPQSLIVFNKESFDRLMILFDALMMINPIDINGHNQMMMTPAYRNRLIPSYMTVKVTLVDGTLQLQYSKPGTQKNGAEDSTTMSAPSSIYHLAFQDFKIFQVSQWMGQLVSRVHISGDNLTLLEELCEFNEVYPVLYKNPIGVNEAPIVFIGIDIVDQTQEMREMKVDLHFSQVNWRYQVASKWMLELAELLLLEYPLPIIPLDSPSMDEAEFTAMMTRVDLDTYEPVRLAIPPKTIFTKLFVSLYDAVLDYTPTTLTSRVMLVLGNVGVSSNVVTGAMIQGYKISVRDVQLYLTPDAPSYAEMDERLLGNELFLNPQARKKKKGVGFEKERSRGQLAPLYPSMLMFFEKHGFLQMVTLDFIDVFLRAIVVAEPSGKPGSTDIEHKPSTLGSPELSVELTLGTANIYACFDSFNTLIELVSTWGEQLSEEAEPRDTTAYVGLDRVKDLSSVSVVTNLGPSRKRAVGTLSEDTSSVVASVSVDASTRGRSIRSGLHGRSEQGSASSVVSADTAVPTRNHGIDILAQIDENAFGSGKGIFPGKHVATDTEARLLRTRLDEIHKEKTRIVTGEGLRDDMLSATDLRRKYKDTDQNRPRMRINELVIEDYYDGTRLRSASGQLSDAGAFLMADETAESAPPAVENNPWFASSPPDRPAFPGDQHPIGSLPDEQAARWLPPSGFMQNQNFAGTPSATSSPRFDPVDEDAGSAVSEGAVVDELSSLHDLLLQDRGEDDDSEDDDYPSAAFPAASKNWWGLENRPDVELSELQTDTDSMFSHQLPFPDDDHHAAGDDSQHPLSMSIIGTGDDEGTEVELDFTMDREMQSKFYHLMEDERSDVREEEEEETEDGSEDGKPTMTFAVRSASMSNPIPFRSIHGPGHPRAPSLASPSAATMTSIFSPPDEPTARWFYDEAGPGAGERAGPPSRIIPHHVEIPIGGTAASLSFGEKERDEAIRNIARENAAMKQPSSTPILIRHVLLRDFNICMRFFGGSDWSRDNINAPSLKHRDVPRDDASSSKPMLSVDARGGTGDRKEKLLDALVDNYVPSPAADLFGSEQGESSLFALSKTAPARTFMADRSTSSRSSGAIGTRKRSLKSGRKTEEMLELVVTRIQLRLDMFNDDEHQPLASNTVVALGDIEILDYISTSQIRKIICYWKSDISHPRESGSSMVHLHLMTVRPGPNLCEEHRLKVRILPLRVNLDQEVVNFLRQFIPTDDSATHRQSTVSTGEENESAPPMDGTELSVMNAPSPTRVRETDVSLGNWFFQNIDVRPCKIKIDYRPNRVDYQALRAGDYLEVINLFVLEGMELVLRRVRASGIDGWAALGEHVLMSWVNDISRHQIHKCVASVSMPPLRSFANIGSGAADLILLPMEHYGKDRRIVRGFKKGAKSFLKSVTIETLNTASKMAQGTQALLEHADDVVSSASSRRKQIKYRQPGSRIARNSKRMGGGGIRSAQDRGGIGSRQYLAQQPSNATEGLYQAYDSLSRELHVAAKTIVAVPLVEYKKTGSQGYVRSVIRAVPVAVLRPMIGATEAVSKALIGVRNAVDPELKEDVENKFKDFRTI</sequence>
<dbReference type="GO" id="GO:0061908">
    <property type="term" value="C:phagophore"/>
    <property type="evidence" value="ECO:0007669"/>
    <property type="project" value="TreeGrafter"/>
</dbReference>
<dbReference type="PANTHER" id="PTHR13190">
    <property type="entry name" value="AUTOPHAGY-RELATED 2, ISOFORM A"/>
    <property type="match status" value="1"/>
</dbReference>
<feature type="region of interest" description="Disordered" evidence="12">
    <location>
        <begin position="1790"/>
        <end position="1840"/>
    </location>
</feature>
<feature type="compositionally biased region" description="Low complexity" evidence="12">
    <location>
        <begin position="1798"/>
        <end position="1808"/>
    </location>
</feature>
<organism evidence="13 14">
    <name type="scientific">Pythium oligandrum</name>
    <name type="common">Mycoparasitic fungus</name>
    <dbReference type="NCBI Taxonomy" id="41045"/>
    <lineage>
        <taxon>Eukaryota</taxon>
        <taxon>Sar</taxon>
        <taxon>Stramenopiles</taxon>
        <taxon>Oomycota</taxon>
        <taxon>Peronosporomycetes</taxon>
        <taxon>Pythiales</taxon>
        <taxon>Pythiaceae</taxon>
        <taxon>Pythium</taxon>
    </lineage>
</organism>
<dbReference type="GO" id="GO:0061709">
    <property type="term" value="P:reticulophagy"/>
    <property type="evidence" value="ECO:0007669"/>
    <property type="project" value="TreeGrafter"/>
</dbReference>
<dbReference type="GO" id="GO:0032266">
    <property type="term" value="F:phosphatidylinositol-3-phosphate binding"/>
    <property type="evidence" value="ECO:0007669"/>
    <property type="project" value="TreeGrafter"/>
</dbReference>
<dbReference type="Proteomes" id="UP000794436">
    <property type="component" value="Unassembled WGS sequence"/>
</dbReference>
<feature type="region of interest" description="Disordered" evidence="12">
    <location>
        <begin position="2135"/>
        <end position="2160"/>
    </location>
</feature>
<gene>
    <name evidence="13" type="ORF">Poli38472_009603</name>
</gene>
<dbReference type="GO" id="GO:0000045">
    <property type="term" value="P:autophagosome assembly"/>
    <property type="evidence" value="ECO:0007669"/>
    <property type="project" value="TreeGrafter"/>
</dbReference>
<keyword evidence="6" id="KW-0256">Endoplasmic reticulum</keyword>
<feature type="region of interest" description="Disordered" evidence="12">
    <location>
        <begin position="1550"/>
        <end position="1626"/>
    </location>
</feature>
<evidence type="ECO:0000256" key="1">
    <source>
        <dbReference type="ARBA" id="ARBA00004406"/>
    </source>
</evidence>
<keyword evidence="8" id="KW-0445">Lipid transport</keyword>
<feature type="region of interest" description="Disordered" evidence="12">
    <location>
        <begin position="1408"/>
        <end position="1429"/>
    </location>
</feature>
<dbReference type="GO" id="GO:0000422">
    <property type="term" value="P:autophagy of mitochondrion"/>
    <property type="evidence" value="ECO:0007669"/>
    <property type="project" value="TreeGrafter"/>
</dbReference>
<evidence type="ECO:0000256" key="4">
    <source>
        <dbReference type="ARBA" id="ARBA00018070"/>
    </source>
</evidence>